<gene>
    <name evidence="4" type="ORF">SBD_6128</name>
</gene>
<evidence type="ECO:0000259" key="3">
    <source>
        <dbReference type="Pfam" id="PF13407"/>
    </source>
</evidence>
<dbReference type="Pfam" id="PF13407">
    <property type="entry name" value="Peripla_BP_4"/>
    <property type="match status" value="1"/>
</dbReference>
<dbReference type="InterPro" id="IPR025997">
    <property type="entry name" value="SBP_2_dom"/>
</dbReference>
<proteinExistence type="predicted"/>
<dbReference type="InterPro" id="IPR050555">
    <property type="entry name" value="Bact_Solute-Bind_Prot2"/>
</dbReference>
<dbReference type="AlphaFoldDB" id="M3D9T5"/>
<dbReference type="Proteomes" id="UP000030760">
    <property type="component" value="Unassembled WGS sequence"/>
</dbReference>
<dbReference type="GO" id="GO:0030246">
    <property type="term" value="F:carbohydrate binding"/>
    <property type="evidence" value="ECO:0007669"/>
    <property type="project" value="TreeGrafter"/>
</dbReference>
<organism evidence="4 5">
    <name type="scientific">Streptomyces bottropensis ATCC 25435</name>
    <dbReference type="NCBI Taxonomy" id="1054862"/>
    <lineage>
        <taxon>Bacteria</taxon>
        <taxon>Bacillati</taxon>
        <taxon>Actinomycetota</taxon>
        <taxon>Actinomycetes</taxon>
        <taxon>Kitasatosporales</taxon>
        <taxon>Streptomycetaceae</taxon>
        <taxon>Streptomyces</taxon>
    </lineage>
</organism>
<dbReference type="InterPro" id="IPR028082">
    <property type="entry name" value="Peripla_BP_I"/>
</dbReference>
<evidence type="ECO:0000256" key="2">
    <source>
        <dbReference type="ARBA" id="ARBA00022729"/>
    </source>
</evidence>
<reference evidence="5" key="1">
    <citation type="journal article" date="2013" name="Genome Announc.">
        <title>Draft Genome Sequence of Streptomyces bottropensis ATCC 25435, a Bottromycin-Producing Actinomycete.</title>
        <authorList>
            <person name="Zhang H."/>
            <person name="Zhou W."/>
            <person name="Zhuang Y."/>
            <person name="Liang X."/>
            <person name="Liu T."/>
        </authorList>
    </citation>
    <scope>NUCLEOTIDE SEQUENCE [LARGE SCALE GENOMIC DNA]</scope>
    <source>
        <strain evidence="5">ATCC 25435</strain>
    </source>
</reference>
<keyword evidence="2" id="KW-0732">Signal</keyword>
<evidence type="ECO:0000313" key="4">
    <source>
        <dbReference type="EMBL" id="EMF53052.1"/>
    </source>
</evidence>
<dbReference type="PANTHER" id="PTHR30036:SF1">
    <property type="entry name" value="D-XYLOSE-BINDING PERIPLASMIC PROTEIN"/>
    <property type="match status" value="1"/>
</dbReference>
<dbReference type="EMBL" id="KB405094">
    <property type="protein sequence ID" value="EMF53052.1"/>
    <property type="molecule type" value="Genomic_DNA"/>
</dbReference>
<dbReference type="Gene3D" id="3.40.50.2300">
    <property type="match status" value="2"/>
</dbReference>
<accession>M3D9T5</accession>
<dbReference type="SUPFAM" id="SSF53822">
    <property type="entry name" value="Periplasmic binding protein-like I"/>
    <property type="match status" value="1"/>
</dbReference>
<evidence type="ECO:0000256" key="1">
    <source>
        <dbReference type="ARBA" id="ARBA00004196"/>
    </source>
</evidence>
<dbReference type="PANTHER" id="PTHR30036">
    <property type="entry name" value="D-XYLOSE-BINDING PERIPLASMIC PROTEIN"/>
    <property type="match status" value="1"/>
</dbReference>
<feature type="domain" description="Periplasmic binding protein" evidence="3">
    <location>
        <begin position="84"/>
        <end position="343"/>
    </location>
</feature>
<sequence>MVTALAFSHMGRSCCTHARKALDVNARTTRNTPGTRIRRRTTALRRTATALAASAAAVSLAACGVVDVGDSAEASPTKGDDITVGVLFPDKDTKRYEQFDYPNIKKKIAELTDNKGITKYANAEKDPETQSSQLEQMVKDKVDIIIVDAVDSKTIAPAVQKADDAGIPVIAYDRLAEGPIDGYVSFDNQLVGQVQGRSLVEDLGDSAANKIVMMNGSPTDPNAAMFKEGALSELQDKVTIAATFDTKDWDPVVAKANMEKTVAKLGVDNIDAVYAANDGIAGAVIDVLKTAGVTKVPPVTGQDADLDAVQRILTGDQYMTVYKSFPTQAAAAAEMAVAKVQGRSIEFDALAKDSVDSPTTKKIPAQLVPPVALTKSNIQDTVVVDGIYTVKQICTSAFKAKCDAAGLK</sequence>
<evidence type="ECO:0000313" key="5">
    <source>
        <dbReference type="Proteomes" id="UP000030760"/>
    </source>
</evidence>
<comment type="subcellular location">
    <subcellularLocation>
        <location evidence="1">Cell envelope</location>
    </subcellularLocation>
</comment>
<dbReference type="GO" id="GO:0030288">
    <property type="term" value="C:outer membrane-bounded periplasmic space"/>
    <property type="evidence" value="ECO:0007669"/>
    <property type="project" value="TreeGrafter"/>
</dbReference>
<name>M3D9T5_9ACTN</name>
<protein>
    <submittedName>
        <fullName evidence="4">Lipoprotein</fullName>
    </submittedName>
</protein>
<keyword evidence="4" id="KW-0449">Lipoprotein</keyword>